<dbReference type="AlphaFoldDB" id="A0A2S4UEI2"/>
<proteinExistence type="predicted"/>
<sequence length="326" mass="36828">MGVTVTDIKSIYKSPLRHHLSIFYCVEIQTIVVWLRALQTSTLPKLILLEFTDALDWPIEAAEQRHNPRAERRLISLHPRTKHRYTLPSLKTPPTFKTNNKMVSFAYLVTLLSVLVALSRAEEASSAKPEEVEDKFFFGNRFSNFNNFNYFNSFNTGNYLYYNNFNFYRTWSNTYNNIYGFGCFPQNSLGLRYFVKANEEAQSVSRRAISLDADQLVRRADTESVTCIAAKGVSHEFSVKDCVAASRQLAEKKTSSATVGQCTLSLVNDKEKIAAASVSAHTLEKTARQVLKSCTNSVSEKEANSNDKQNLKIDNNQVVMLVSKAA</sequence>
<name>A0A2S4UEI2_9BASI</name>
<keyword evidence="2" id="KW-1185">Reference proteome</keyword>
<evidence type="ECO:0000313" key="2">
    <source>
        <dbReference type="Proteomes" id="UP000239156"/>
    </source>
</evidence>
<dbReference type="EMBL" id="PKSL01000333">
    <property type="protein sequence ID" value="POV95660.1"/>
    <property type="molecule type" value="Genomic_DNA"/>
</dbReference>
<comment type="caution">
    <text evidence="1">The sequence shown here is derived from an EMBL/GenBank/DDBJ whole genome shotgun (WGS) entry which is preliminary data.</text>
</comment>
<gene>
    <name evidence="1" type="ORF">PSTT_16119</name>
</gene>
<dbReference type="VEuPathDB" id="FungiDB:PSHT_08709"/>
<dbReference type="VEuPathDB" id="FungiDB:PSTT_16119"/>
<protein>
    <submittedName>
        <fullName evidence="1">Uncharacterized protein</fullName>
    </submittedName>
</protein>
<accession>A0A2S4UEI2</accession>
<dbReference type="Proteomes" id="UP000239156">
    <property type="component" value="Unassembled WGS sequence"/>
</dbReference>
<evidence type="ECO:0000313" key="1">
    <source>
        <dbReference type="EMBL" id="POV95660.1"/>
    </source>
</evidence>
<reference evidence="1" key="1">
    <citation type="submission" date="2017-12" db="EMBL/GenBank/DDBJ databases">
        <title>Gene loss provides genomic basis for host adaptation in cereal stripe rust fungi.</title>
        <authorList>
            <person name="Xia C."/>
        </authorList>
    </citation>
    <scope>NUCLEOTIDE SEQUENCE [LARGE SCALE GENOMIC DNA]</scope>
    <source>
        <strain evidence="1">93-210</strain>
    </source>
</reference>
<organism evidence="1 2">
    <name type="scientific">Puccinia striiformis</name>
    <dbReference type="NCBI Taxonomy" id="27350"/>
    <lineage>
        <taxon>Eukaryota</taxon>
        <taxon>Fungi</taxon>
        <taxon>Dikarya</taxon>
        <taxon>Basidiomycota</taxon>
        <taxon>Pucciniomycotina</taxon>
        <taxon>Pucciniomycetes</taxon>
        <taxon>Pucciniales</taxon>
        <taxon>Pucciniaceae</taxon>
        <taxon>Puccinia</taxon>
    </lineage>
</organism>